<dbReference type="Pfam" id="PF04051">
    <property type="entry name" value="TRAPP"/>
    <property type="match status" value="1"/>
</dbReference>
<evidence type="ECO:0000256" key="2">
    <source>
        <dbReference type="ARBA" id="ARBA00006218"/>
    </source>
</evidence>
<evidence type="ECO:0000256" key="1">
    <source>
        <dbReference type="ARBA" id="ARBA00004240"/>
    </source>
</evidence>
<comment type="subunit">
    <text evidence="7">Part of the multisubunit TRAPP (transport protein particle) complex.</text>
</comment>
<evidence type="ECO:0000313" key="10">
    <source>
        <dbReference type="Proteomes" id="UP000799421"/>
    </source>
</evidence>
<keyword evidence="5 7" id="KW-0931">ER-Golgi transport</keyword>
<comment type="subcellular location">
    <subcellularLocation>
        <location evidence="1">Endoplasmic reticulum</location>
    </subcellularLocation>
    <subcellularLocation>
        <location evidence="7">Golgi apparatus</location>
        <location evidence="7">cis-Golgi network</location>
    </subcellularLocation>
</comment>
<dbReference type="PIRSF" id="PIRSF017479">
    <property type="entry name" value="TRAPP_I_complex_Trs31"/>
    <property type="match status" value="1"/>
</dbReference>
<evidence type="ECO:0000256" key="5">
    <source>
        <dbReference type="ARBA" id="ARBA00022892"/>
    </source>
</evidence>
<protein>
    <recommendedName>
        <fullName evidence="7">Trafficking protein particle complex subunit</fullName>
    </recommendedName>
</protein>
<feature type="region of interest" description="Disordered" evidence="8">
    <location>
        <begin position="1"/>
        <end position="33"/>
    </location>
</feature>
<gene>
    <name evidence="9" type="ORF">K470DRAFT_255344</name>
</gene>
<dbReference type="GO" id="GO:1990071">
    <property type="term" value="C:TRAPPII protein complex"/>
    <property type="evidence" value="ECO:0007669"/>
    <property type="project" value="TreeGrafter"/>
</dbReference>
<dbReference type="GO" id="GO:1990072">
    <property type="term" value="C:TRAPPIII protein complex"/>
    <property type="evidence" value="ECO:0007669"/>
    <property type="project" value="TreeGrafter"/>
</dbReference>
<keyword evidence="10" id="KW-1185">Reference proteome</keyword>
<dbReference type="GO" id="GO:1990070">
    <property type="term" value="C:TRAPPI protein complex"/>
    <property type="evidence" value="ECO:0007669"/>
    <property type="project" value="TreeGrafter"/>
</dbReference>
<dbReference type="Proteomes" id="UP000799421">
    <property type="component" value="Unassembled WGS sequence"/>
</dbReference>
<keyword evidence="3 7" id="KW-0813">Transport</keyword>
<dbReference type="GO" id="GO:0005783">
    <property type="term" value="C:endoplasmic reticulum"/>
    <property type="evidence" value="ECO:0007669"/>
    <property type="project" value="UniProtKB-SubCell"/>
</dbReference>
<dbReference type="PANTHER" id="PTHR20902:SF0">
    <property type="entry name" value="TRAFFICKING PROTEIN PARTICLE COMPLEX SUBUNIT 5"/>
    <property type="match status" value="1"/>
</dbReference>
<dbReference type="Gene3D" id="3.30.1380.20">
    <property type="entry name" value="Trafficking protein particle complex subunit 3"/>
    <property type="match status" value="1"/>
</dbReference>
<keyword evidence="6 7" id="KW-0333">Golgi apparatus</keyword>
<evidence type="ECO:0000256" key="6">
    <source>
        <dbReference type="ARBA" id="ARBA00023034"/>
    </source>
</evidence>
<dbReference type="InterPro" id="IPR007194">
    <property type="entry name" value="TRAPP_component"/>
</dbReference>
<dbReference type="PANTHER" id="PTHR20902">
    <property type="entry name" value="41-2 PROTEIN ANTIGEN-RELATED"/>
    <property type="match status" value="1"/>
</dbReference>
<comment type="similarity">
    <text evidence="2 7">Belongs to the TRAPP small subunits family. BET3 subfamily.</text>
</comment>
<dbReference type="InterPro" id="IPR024096">
    <property type="entry name" value="NO_sig/Golgi_transp_ligand-bd"/>
</dbReference>
<sequence>MPGVNSATGLDFTNTSQIPLPPPKPFTPSLRQSSARKSIYDRNLQRPPAQSSLPAFAFLFNTIINYHHRHSASVAEIETRLNRAGYPIGVKMLDLIIYRLGNGNSSFSSAARGLTGSSSSSAGPGRPIRLLELLQFIHTHLFRTLFGRPADALEQSTTKKNEYMLIEHEPIVNTYISIPKEMSQLNCAAFVAGIIEGCCDAAGFSMEGVSAHWAGNGGGSGSGEEEMWPDKTIYLLRFSDEVIEREEARGG</sequence>
<comment type="function">
    <text evidence="7">Plays a key role in the late stages of endoplasmic reticulum to Golgi traffic.</text>
</comment>
<feature type="compositionally biased region" description="Polar residues" evidence="8">
    <location>
        <begin position="1"/>
        <end position="18"/>
    </location>
</feature>
<evidence type="ECO:0000256" key="7">
    <source>
        <dbReference type="PIRNR" id="PIRNR017479"/>
    </source>
</evidence>
<dbReference type="GO" id="GO:0006888">
    <property type="term" value="P:endoplasmic reticulum to Golgi vesicle-mediated transport"/>
    <property type="evidence" value="ECO:0007669"/>
    <property type="project" value="TreeGrafter"/>
</dbReference>
<dbReference type="EMBL" id="MU005962">
    <property type="protein sequence ID" value="KAF2863228.1"/>
    <property type="molecule type" value="Genomic_DNA"/>
</dbReference>
<evidence type="ECO:0000256" key="3">
    <source>
        <dbReference type="ARBA" id="ARBA00022448"/>
    </source>
</evidence>
<evidence type="ECO:0000256" key="8">
    <source>
        <dbReference type="SAM" id="MobiDB-lite"/>
    </source>
</evidence>
<keyword evidence="4 7" id="KW-0256">Endoplasmic reticulum</keyword>
<dbReference type="AlphaFoldDB" id="A0A6A7C9B8"/>
<evidence type="ECO:0000313" key="9">
    <source>
        <dbReference type="EMBL" id="KAF2863228.1"/>
    </source>
</evidence>
<dbReference type="CDD" id="cd14943">
    <property type="entry name" value="TRAPPC5_Trs31"/>
    <property type="match status" value="1"/>
</dbReference>
<dbReference type="InterPro" id="IPR016696">
    <property type="entry name" value="TRAPP-I_su5"/>
</dbReference>
<dbReference type="OrthoDB" id="10254842at2759"/>
<organism evidence="9 10">
    <name type="scientific">Piedraia hortae CBS 480.64</name>
    <dbReference type="NCBI Taxonomy" id="1314780"/>
    <lineage>
        <taxon>Eukaryota</taxon>
        <taxon>Fungi</taxon>
        <taxon>Dikarya</taxon>
        <taxon>Ascomycota</taxon>
        <taxon>Pezizomycotina</taxon>
        <taxon>Dothideomycetes</taxon>
        <taxon>Dothideomycetidae</taxon>
        <taxon>Capnodiales</taxon>
        <taxon>Piedraiaceae</taxon>
        <taxon>Piedraia</taxon>
    </lineage>
</organism>
<evidence type="ECO:0000256" key="4">
    <source>
        <dbReference type="ARBA" id="ARBA00022824"/>
    </source>
</evidence>
<accession>A0A6A7C9B8</accession>
<dbReference type="SUPFAM" id="SSF111126">
    <property type="entry name" value="Ligand-binding domain in the NO signalling and Golgi transport"/>
    <property type="match status" value="1"/>
</dbReference>
<reference evidence="9" key="1">
    <citation type="journal article" date="2020" name="Stud. Mycol.">
        <title>101 Dothideomycetes genomes: a test case for predicting lifestyles and emergence of pathogens.</title>
        <authorList>
            <person name="Haridas S."/>
            <person name="Albert R."/>
            <person name="Binder M."/>
            <person name="Bloem J."/>
            <person name="Labutti K."/>
            <person name="Salamov A."/>
            <person name="Andreopoulos B."/>
            <person name="Baker S."/>
            <person name="Barry K."/>
            <person name="Bills G."/>
            <person name="Bluhm B."/>
            <person name="Cannon C."/>
            <person name="Castanera R."/>
            <person name="Culley D."/>
            <person name="Daum C."/>
            <person name="Ezra D."/>
            <person name="Gonzalez J."/>
            <person name="Henrissat B."/>
            <person name="Kuo A."/>
            <person name="Liang C."/>
            <person name="Lipzen A."/>
            <person name="Lutzoni F."/>
            <person name="Magnuson J."/>
            <person name="Mondo S."/>
            <person name="Nolan M."/>
            <person name="Ohm R."/>
            <person name="Pangilinan J."/>
            <person name="Park H.-J."/>
            <person name="Ramirez L."/>
            <person name="Alfaro M."/>
            <person name="Sun H."/>
            <person name="Tritt A."/>
            <person name="Yoshinaga Y."/>
            <person name="Zwiers L.-H."/>
            <person name="Turgeon B."/>
            <person name="Goodwin S."/>
            <person name="Spatafora J."/>
            <person name="Crous P."/>
            <person name="Grigoriev I."/>
        </authorList>
    </citation>
    <scope>NUCLEOTIDE SEQUENCE</scope>
    <source>
        <strain evidence="9">CBS 480.64</strain>
    </source>
</reference>
<proteinExistence type="inferred from homology"/>
<name>A0A6A7C9B8_9PEZI</name>